<dbReference type="Proteomes" id="UP000007257">
    <property type="component" value="Plasmid pRAHAQ01"/>
</dbReference>
<keyword evidence="3" id="KW-0614">Plasmid</keyword>
<dbReference type="Pfam" id="PF08021">
    <property type="entry name" value="FAD_binding_9"/>
    <property type="match status" value="1"/>
</dbReference>
<dbReference type="eggNOG" id="COG2375">
    <property type="taxonomic scope" value="Bacteria"/>
</dbReference>
<reference evidence="4" key="1">
    <citation type="submission" date="2011-01" db="EMBL/GenBank/DDBJ databases">
        <title>Complete sequence of plasmid1 of Rahnella sp. Y9602.</title>
        <authorList>
            <consortium name="US DOE Joint Genome Institute"/>
            <person name="Lucas S."/>
            <person name="Copeland A."/>
            <person name="Lapidus A."/>
            <person name="Cheng J.-F."/>
            <person name="Goodwin L."/>
            <person name="Pitluck S."/>
            <person name="Lu M."/>
            <person name="Detter J.C."/>
            <person name="Han C."/>
            <person name="Tapia R."/>
            <person name="Land M."/>
            <person name="Hauser L."/>
            <person name="Kyrpides N."/>
            <person name="Ivanova N."/>
            <person name="Ovchinnikova G."/>
            <person name="Pagani I."/>
            <person name="Sobecky P.A."/>
            <person name="Martinez R.J."/>
            <person name="Woyke T."/>
        </authorList>
    </citation>
    <scope>NUCLEOTIDE SEQUENCE [LARGE SCALE GENOMIC DNA]</scope>
    <source>
        <strain evidence="4">Y9602</strain>
        <plasmid evidence="4">pRAHAQ01</plasmid>
    </source>
</reference>
<evidence type="ECO:0000256" key="1">
    <source>
        <dbReference type="ARBA" id="ARBA00035644"/>
    </source>
</evidence>
<accession>A0A0H3FGG9</accession>
<proteinExistence type="inferred from homology"/>
<dbReference type="Gene3D" id="2.40.30.10">
    <property type="entry name" value="Translation factors"/>
    <property type="match status" value="1"/>
</dbReference>
<dbReference type="HOGENOM" id="CLU_040923_4_0_6"/>
<evidence type="ECO:0000259" key="2">
    <source>
        <dbReference type="PROSITE" id="PS51384"/>
    </source>
</evidence>
<gene>
    <name evidence="3" type="ordered locus">Rahaq_4833</name>
</gene>
<name>A0A0H3FGG9_RAHSY</name>
<organism evidence="3 4">
    <name type="scientific">Rahnella sp. (strain Y9602)</name>
    <dbReference type="NCBI Taxonomy" id="2703885"/>
    <lineage>
        <taxon>Bacteria</taxon>
        <taxon>Pseudomonadati</taxon>
        <taxon>Pseudomonadota</taxon>
        <taxon>Gammaproteobacteria</taxon>
        <taxon>Enterobacterales</taxon>
        <taxon>Yersiniaceae</taxon>
        <taxon>Rahnella</taxon>
    </lineage>
</organism>
<geneLocation type="plasmid" evidence="3 4">
    <name>pRAHAQ01</name>
</geneLocation>
<feature type="domain" description="FAD-binding FR-type" evidence="2">
    <location>
        <begin position="21"/>
        <end position="144"/>
    </location>
</feature>
<sequence length="270" mass="30344">MAQHRTETPAANLPVRVKNELVFRHITVKSIETISGCFKRIVLNGDELSGFTSRGFDDHIKLFFPANPGDVITPPTATEEGIVWGEGPRPLNREYTPLHYDAQTNELTLDFYIHDGGVASEWAADAKPGDKLIIGGPRGSLIIPTTYKWQLYVCDETGLPAVKRRLRELKQAASDAKITVLVKVKDVSCVSYLDDEQDFNIEWIVSDEHNGYQEDDAAVKKLKSLPLPESDYYIWVTGEGKFAKGLNDYFVETRGLDANLVRCVAYWHNK</sequence>
<dbReference type="InterPro" id="IPR039374">
    <property type="entry name" value="SIP_fam"/>
</dbReference>
<dbReference type="InterPro" id="IPR017938">
    <property type="entry name" value="Riboflavin_synthase-like_b-brl"/>
</dbReference>
<dbReference type="InterPro" id="IPR013113">
    <property type="entry name" value="SIP_FAD-bd"/>
</dbReference>
<dbReference type="GO" id="GO:0016491">
    <property type="term" value="F:oxidoreductase activity"/>
    <property type="evidence" value="ECO:0007669"/>
    <property type="project" value="InterPro"/>
</dbReference>
<reference evidence="3 4" key="2">
    <citation type="journal article" date="2012" name="J. Bacteriol.">
        <title>Complete Genome Sequence of Rahnella sp. Strain Y9602, a Gammaproteobacterium Isolate from Metal- and Radionuclide-Contaminated Soil.</title>
        <authorList>
            <person name="Martinez R.J."/>
            <person name="Bruce D."/>
            <person name="Detter C."/>
            <person name="Goodwin L.A."/>
            <person name="Han J."/>
            <person name="Han C.S."/>
            <person name="Held B."/>
            <person name="Land M.L."/>
            <person name="Mikhailova N."/>
            <person name="Nolan M."/>
            <person name="Pennacchio L."/>
            <person name="Pitluck S."/>
            <person name="Tapia R."/>
            <person name="Woyke T."/>
            <person name="Sobecky P.A."/>
        </authorList>
    </citation>
    <scope>NUCLEOTIDE SEQUENCE [LARGE SCALE GENOMIC DNA]</scope>
    <source>
        <strain evidence="3 4">Y9602</strain>
        <plasmid evidence="3 4">pRAHAQ01</plasmid>
    </source>
</reference>
<dbReference type="InterPro" id="IPR007037">
    <property type="entry name" value="SIP_rossman_dom"/>
</dbReference>
<dbReference type="RefSeq" id="WP_013578093.1">
    <property type="nucleotide sequence ID" value="NC_015062.1"/>
</dbReference>
<dbReference type="EMBL" id="CP002506">
    <property type="protein sequence ID" value="ADW76412.1"/>
    <property type="molecule type" value="Genomic_DNA"/>
</dbReference>
<dbReference type="SUPFAM" id="SSF52343">
    <property type="entry name" value="Ferredoxin reductase-like, C-terminal NADP-linked domain"/>
    <property type="match status" value="1"/>
</dbReference>
<dbReference type="PANTHER" id="PTHR30157">
    <property type="entry name" value="FERRIC REDUCTASE, NADPH-DEPENDENT"/>
    <property type="match status" value="1"/>
</dbReference>
<dbReference type="Pfam" id="PF04954">
    <property type="entry name" value="SIP"/>
    <property type="match status" value="1"/>
</dbReference>
<dbReference type="FunFam" id="2.40.30.10:FF:000055">
    <property type="entry name" value="Siderophore-interacting family protein"/>
    <property type="match status" value="1"/>
</dbReference>
<dbReference type="PROSITE" id="PS51384">
    <property type="entry name" value="FAD_FR"/>
    <property type="match status" value="1"/>
</dbReference>
<evidence type="ECO:0000313" key="4">
    <source>
        <dbReference type="Proteomes" id="UP000007257"/>
    </source>
</evidence>
<comment type="similarity">
    <text evidence="1">Belongs to the SIP oxidoreductase family.</text>
</comment>
<dbReference type="Gene3D" id="3.40.50.80">
    <property type="entry name" value="Nucleotide-binding domain of ferredoxin-NADP reductase (FNR) module"/>
    <property type="match status" value="1"/>
</dbReference>
<evidence type="ECO:0000313" key="3">
    <source>
        <dbReference type="EMBL" id="ADW76412.1"/>
    </source>
</evidence>
<dbReference type="KEGG" id="rah:Rahaq_4833"/>
<protein>
    <submittedName>
        <fullName evidence="3">FAD-binding 9 siderophore-interacting domain protein</fullName>
    </submittedName>
</protein>
<dbReference type="CDD" id="cd06193">
    <property type="entry name" value="siderophore_interacting"/>
    <property type="match status" value="1"/>
</dbReference>
<dbReference type="PANTHER" id="PTHR30157:SF0">
    <property type="entry name" value="NADPH-DEPENDENT FERRIC-CHELATE REDUCTASE"/>
    <property type="match status" value="1"/>
</dbReference>
<dbReference type="InterPro" id="IPR017927">
    <property type="entry name" value="FAD-bd_FR_type"/>
</dbReference>
<dbReference type="InterPro" id="IPR039261">
    <property type="entry name" value="FNR_nucleotide-bd"/>
</dbReference>
<dbReference type="SUPFAM" id="SSF63380">
    <property type="entry name" value="Riboflavin synthase domain-like"/>
    <property type="match status" value="1"/>
</dbReference>
<dbReference type="AlphaFoldDB" id="A0A0H3FGG9"/>
<dbReference type="OrthoDB" id="9814826at2"/>